<protein>
    <submittedName>
        <fullName evidence="3">Stage IV sporulation protein B</fullName>
        <ecNumber evidence="3">3.4.21.116</ecNumber>
    </submittedName>
</protein>
<dbReference type="GO" id="GO:0016787">
    <property type="term" value="F:hydrolase activity"/>
    <property type="evidence" value="ECO:0007669"/>
    <property type="project" value="UniProtKB-KW"/>
</dbReference>
<dbReference type="SUPFAM" id="SSF50494">
    <property type="entry name" value="Trypsin-like serine proteases"/>
    <property type="match status" value="1"/>
</dbReference>
<evidence type="ECO:0000259" key="2">
    <source>
        <dbReference type="PROSITE" id="PS51494"/>
    </source>
</evidence>
<dbReference type="Pfam" id="PF05580">
    <property type="entry name" value="Peptidase_S55"/>
    <property type="match status" value="1"/>
</dbReference>
<sequence>MQLNKQKIIGVLFIVAILFVVTSVPFQEFASIPHEVRMFEGKTSNFPFSFLGAAEVVTTASDGEEASAETFKHNEAIHALKEEEGFTIQALHQGTAEVQLKLGQIPLKKVKVNVLPEIKVYPGGQSIGVKLSSVGVVVVGHHFIDTQSGRISPGEDASIKVGDIILEMNGIKLDHLDQIGGIVDEAGRNGEKIAVQILRGKEKLNLTLQPAKDAKEDKYRLGLYIRNSAAGVGTLTFYHPETGSYGALGHVISDMDTQKPIIVGNGSIVNSSVSSIEKGESGQPGEKYARFVNENRVLGDIKKNTPFGIFGHMKEKPDKGLSEKAIPIALNEEVEKGPAQIYTVVEGEKVEKYDIEIVEVMAQKFPATKGLVLKVTDPKLLEKTGGIVQGMSGSPIIQNGKLVGAVTHVFINDPTSGYGCFIEWMLEDAGVPIQPASLQQAKAS</sequence>
<feature type="domain" description="Peptidase S55" evidence="2">
    <location>
        <begin position="202"/>
        <end position="441"/>
    </location>
</feature>
<dbReference type="Proteomes" id="UP001235840">
    <property type="component" value="Unassembled WGS sequence"/>
</dbReference>
<dbReference type="InterPro" id="IPR008763">
    <property type="entry name" value="Peptidase_S55"/>
</dbReference>
<keyword evidence="3" id="KW-0378">Hydrolase</keyword>
<dbReference type="EC" id="3.4.21.116" evidence="3"/>
<gene>
    <name evidence="3" type="ORF">J2S11_002780</name>
</gene>
<dbReference type="InterPro" id="IPR009003">
    <property type="entry name" value="Peptidase_S1_PA"/>
</dbReference>
<reference evidence="3 4" key="1">
    <citation type="submission" date="2023-07" db="EMBL/GenBank/DDBJ databases">
        <title>Genomic Encyclopedia of Type Strains, Phase IV (KMG-IV): sequencing the most valuable type-strain genomes for metagenomic binning, comparative biology and taxonomic classification.</title>
        <authorList>
            <person name="Goeker M."/>
        </authorList>
    </citation>
    <scope>NUCLEOTIDE SEQUENCE [LARGE SCALE GENOMIC DNA]</scope>
    <source>
        <strain evidence="3 4">DSM 12751</strain>
    </source>
</reference>
<dbReference type="SUPFAM" id="SSF50156">
    <property type="entry name" value="PDZ domain-like"/>
    <property type="match status" value="1"/>
</dbReference>
<dbReference type="InterPro" id="IPR036034">
    <property type="entry name" value="PDZ_sf"/>
</dbReference>
<dbReference type="InterPro" id="IPR014219">
    <property type="entry name" value="SpoIVB"/>
</dbReference>
<evidence type="ECO:0000256" key="1">
    <source>
        <dbReference type="ARBA" id="ARBA00022825"/>
    </source>
</evidence>
<keyword evidence="1" id="KW-0645">Protease</keyword>
<dbReference type="NCBIfam" id="TIGR02860">
    <property type="entry name" value="spore_IV_B"/>
    <property type="match status" value="1"/>
</dbReference>
<comment type="caution">
    <text evidence="3">The sequence shown here is derived from an EMBL/GenBank/DDBJ whole genome shotgun (WGS) entry which is preliminary data.</text>
</comment>
<accession>A0ABT9W199</accession>
<keyword evidence="4" id="KW-1185">Reference proteome</keyword>
<dbReference type="RefSeq" id="WP_307395403.1">
    <property type="nucleotide sequence ID" value="NZ_BAAADK010000003.1"/>
</dbReference>
<dbReference type="PROSITE" id="PS51494">
    <property type="entry name" value="SPOIVB"/>
    <property type="match status" value="1"/>
</dbReference>
<keyword evidence="1" id="KW-0720">Serine protease</keyword>
<name>A0ABT9W199_9BACI</name>
<dbReference type="Gene3D" id="2.30.42.10">
    <property type="match status" value="1"/>
</dbReference>
<dbReference type="EMBL" id="JAUSTY010000011">
    <property type="protein sequence ID" value="MDQ0166864.1"/>
    <property type="molecule type" value="Genomic_DNA"/>
</dbReference>
<evidence type="ECO:0000313" key="4">
    <source>
        <dbReference type="Proteomes" id="UP001235840"/>
    </source>
</evidence>
<proteinExistence type="predicted"/>
<organism evidence="3 4">
    <name type="scientific">Caldalkalibacillus horti</name>
    <dbReference type="NCBI Taxonomy" id="77523"/>
    <lineage>
        <taxon>Bacteria</taxon>
        <taxon>Bacillati</taxon>
        <taxon>Bacillota</taxon>
        <taxon>Bacilli</taxon>
        <taxon>Bacillales</taxon>
        <taxon>Bacillaceae</taxon>
        <taxon>Caldalkalibacillus</taxon>
    </lineage>
</organism>
<evidence type="ECO:0000313" key="3">
    <source>
        <dbReference type="EMBL" id="MDQ0166864.1"/>
    </source>
</evidence>